<feature type="region of interest" description="Disordered" evidence="1">
    <location>
        <begin position="1"/>
        <end position="42"/>
    </location>
</feature>
<feature type="compositionally biased region" description="Low complexity" evidence="1">
    <location>
        <begin position="104"/>
        <end position="114"/>
    </location>
</feature>
<organism evidence="2 3">
    <name type="scientific">Stutzerimonas stutzeri (strain A1501)</name>
    <name type="common">Pseudomonas stutzeri</name>
    <dbReference type="NCBI Taxonomy" id="379731"/>
    <lineage>
        <taxon>Bacteria</taxon>
        <taxon>Pseudomonadati</taxon>
        <taxon>Pseudomonadota</taxon>
        <taxon>Gammaproteobacteria</taxon>
        <taxon>Pseudomonadales</taxon>
        <taxon>Pseudomonadaceae</taxon>
        <taxon>Stutzerimonas</taxon>
    </lineage>
</organism>
<evidence type="ECO:0000256" key="1">
    <source>
        <dbReference type="SAM" id="MobiDB-lite"/>
    </source>
</evidence>
<name>A4VJK0_STUS1</name>
<feature type="region of interest" description="Disordered" evidence="1">
    <location>
        <begin position="292"/>
        <end position="335"/>
    </location>
</feature>
<dbReference type="Proteomes" id="UP000000233">
    <property type="component" value="Chromosome"/>
</dbReference>
<dbReference type="EMBL" id="CP000304">
    <property type="protein sequence ID" value="ABP79151.1"/>
    <property type="molecule type" value="Genomic_DNA"/>
</dbReference>
<feature type="region of interest" description="Disordered" evidence="1">
    <location>
        <begin position="79"/>
        <end position="133"/>
    </location>
</feature>
<feature type="compositionally biased region" description="Gly residues" evidence="1">
    <location>
        <begin position="323"/>
        <end position="335"/>
    </location>
</feature>
<accession>A4VJK0</accession>
<evidence type="ECO:0000313" key="2">
    <source>
        <dbReference type="EMBL" id="ABP79151.1"/>
    </source>
</evidence>
<dbReference type="eggNOG" id="ENOG5033DC0">
    <property type="taxonomic scope" value="Bacteria"/>
</dbReference>
<sequence length="335" mass="34013">MGRAPANQRCPARSSTTGAAAIARQRTPEPSGPSHGTRKMGSGHHLCAHLHCTAAAIRIAVLQRTVVIRPIHNPIKVDKMTTPDEEITGYGGQAGTGTPQKAASSGQSSSSSSGNGVAPMSGSGVSQGATSEDIKAKAAEAGEQLKNQGKAQLDSYRGTAADELEKVAQSAKAAAAELENQDSTGLSHYVSDIAQSMVDLADNLRGKSVDELVGEVNRLARNNPGLFIAGSVALGFGLTRFARASSNRTHTTAREPTTDYGHSDAARPHPTSPLGVPADVTAETLPSQAELDSRISSGASGGTVGSVSNAGMTSTPGSTNGIGANGRGTNGGLNR</sequence>
<reference evidence="2 3" key="1">
    <citation type="journal article" date="2008" name="Proc. Natl. Acad. Sci. U.S.A.">
        <title>Nitrogen fixation island and rhizosphere competence traits in the genome of root-associated Pseudomonas stutzeri A1501.</title>
        <authorList>
            <person name="Yan Y."/>
            <person name="Yang J."/>
            <person name="Dou Y."/>
            <person name="Chen M."/>
            <person name="Ping S."/>
            <person name="Peng J."/>
            <person name="Lu W."/>
            <person name="Zhang W."/>
            <person name="Yao Z."/>
            <person name="Li H."/>
            <person name="Liu W."/>
            <person name="He S."/>
            <person name="Geng L."/>
            <person name="Zhang X."/>
            <person name="Yang F."/>
            <person name="Yu H."/>
            <person name="Zhan Y."/>
            <person name="Li D."/>
            <person name="Lin Z."/>
            <person name="Wang Y."/>
            <person name="Elmerich C."/>
            <person name="Lin M."/>
            <person name="Jin Q."/>
        </authorList>
    </citation>
    <scope>NUCLEOTIDE SEQUENCE [LARGE SCALE GENOMIC DNA]</scope>
    <source>
        <strain evidence="2 3">A1501</strain>
    </source>
</reference>
<feature type="compositionally biased region" description="Basic and acidic residues" evidence="1">
    <location>
        <begin position="252"/>
        <end position="267"/>
    </location>
</feature>
<gene>
    <name evidence="2" type="ordered locus">PST_1460</name>
</gene>
<keyword evidence="3" id="KW-1185">Reference proteome</keyword>
<protein>
    <recommendedName>
        <fullName evidence="4">Nutrient deprivation-induced protein</fullName>
    </recommendedName>
</protein>
<proteinExistence type="predicted"/>
<dbReference type="KEGG" id="psa:PST_1460"/>
<evidence type="ECO:0008006" key="4">
    <source>
        <dbReference type="Google" id="ProtNLM"/>
    </source>
</evidence>
<dbReference type="HOGENOM" id="CLU_071572_0_0_6"/>
<dbReference type="AlphaFoldDB" id="A4VJK0"/>
<evidence type="ECO:0000313" key="3">
    <source>
        <dbReference type="Proteomes" id="UP000000233"/>
    </source>
</evidence>
<feature type="region of interest" description="Disordered" evidence="1">
    <location>
        <begin position="245"/>
        <end position="279"/>
    </location>
</feature>